<evidence type="ECO:0000256" key="2">
    <source>
        <dbReference type="SAM" id="SignalP"/>
    </source>
</evidence>
<organism evidence="3 4">
    <name type="scientific">Actinokineospora auranticolor</name>
    <dbReference type="NCBI Taxonomy" id="155976"/>
    <lineage>
        <taxon>Bacteria</taxon>
        <taxon>Bacillati</taxon>
        <taxon>Actinomycetota</taxon>
        <taxon>Actinomycetes</taxon>
        <taxon>Pseudonocardiales</taxon>
        <taxon>Pseudonocardiaceae</taxon>
        <taxon>Actinokineospora</taxon>
    </lineage>
</organism>
<evidence type="ECO:0000313" key="3">
    <source>
        <dbReference type="EMBL" id="PPK71051.1"/>
    </source>
</evidence>
<feature type="signal peptide" evidence="2">
    <location>
        <begin position="1"/>
        <end position="30"/>
    </location>
</feature>
<evidence type="ECO:0000256" key="1">
    <source>
        <dbReference type="SAM" id="MobiDB-lite"/>
    </source>
</evidence>
<proteinExistence type="predicted"/>
<dbReference type="InterPro" id="IPR008979">
    <property type="entry name" value="Galactose-bd-like_sf"/>
</dbReference>
<feature type="compositionally biased region" description="Pro residues" evidence="1">
    <location>
        <begin position="82"/>
        <end position="121"/>
    </location>
</feature>
<evidence type="ECO:0008006" key="5">
    <source>
        <dbReference type="Google" id="ProtNLM"/>
    </source>
</evidence>
<comment type="caution">
    <text evidence="3">The sequence shown here is derived from an EMBL/GenBank/DDBJ whole genome shotgun (WGS) entry which is preliminary data.</text>
</comment>
<feature type="compositionally biased region" description="Low complexity" evidence="1">
    <location>
        <begin position="54"/>
        <end position="81"/>
    </location>
</feature>
<accession>A0A2S6H0T9</accession>
<gene>
    <name evidence="3" type="ORF">CLV40_101237</name>
</gene>
<evidence type="ECO:0000313" key="4">
    <source>
        <dbReference type="Proteomes" id="UP000239203"/>
    </source>
</evidence>
<feature type="region of interest" description="Disordered" evidence="1">
    <location>
        <begin position="36"/>
        <end position="150"/>
    </location>
</feature>
<keyword evidence="2" id="KW-0732">Signal</keyword>
<sequence>MRLPAKTYLPAALGLVGVTLLALLVPSATADPRATGAADLAASTPSPGNPDPTVPTTSNPTSTWIPNTTWAPNPPCTTTTTPTPPPQSGPTGPRPTAPTLPPTTPTAPTLPPSTPTLPPSTPTLSTTTPQSPTVTSVPHPPGENIARGGYAAASSSFPGYQPARVNDGNTDTALSCLTSWTNDAAQPVTDFPAWVSVRWLSRRSVSRVVLWTTVSYELRDFDVQVLNPSETWWDTVATYNYNRATLLTVRFTARETRGVRVLAKVGPSHQPAFARINEIQVFSR</sequence>
<reference evidence="3 4" key="1">
    <citation type="submission" date="2018-02" db="EMBL/GenBank/DDBJ databases">
        <title>Genomic Encyclopedia of Archaeal and Bacterial Type Strains, Phase II (KMG-II): from individual species to whole genera.</title>
        <authorList>
            <person name="Goeker M."/>
        </authorList>
    </citation>
    <scope>NUCLEOTIDE SEQUENCE [LARGE SCALE GENOMIC DNA]</scope>
    <source>
        <strain evidence="3 4">YU 961-1</strain>
    </source>
</reference>
<keyword evidence="4" id="KW-1185">Reference proteome</keyword>
<dbReference type="SUPFAM" id="SSF49785">
    <property type="entry name" value="Galactose-binding domain-like"/>
    <property type="match status" value="1"/>
</dbReference>
<protein>
    <recommendedName>
        <fullName evidence="5">F5/8 type C domain-containing protein</fullName>
    </recommendedName>
</protein>
<dbReference type="Gene3D" id="2.60.120.260">
    <property type="entry name" value="Galactose-binding domain-like"/>
    <property type="match status" value="1"/>
</dbReference>
<dbReference type="Proteomes" id="UP000239203">
    <property type="component" value="Unassembled WGS sequence"/>
</dbReference>
<dbReference type="RefSeq" id="WP_104476019.1">
    <property type="nucleotide sequence ID" value="NZ_CP154825.1"/>
</dbReference>
<dbReference type="AlphaFoldDB" id="A0A2S6H0T9"/>
<dbReference type="Pfam" id="PF22633">
    <property type="entry name" value="F5_F8_type_C_2"/>
    <property type="match status" value="1"/>
</dbReference>
<feature type="chain" id="PRO_5015516410" description="F5/8 type C domain-containing protein" evidence="2">
    <location>
        <begin position="31"/>
        <end position="284"/>
    </location>
</feature>
<dbReference type="EMBL" id="PTIX01000001">
    <property type="protein sequence ID" value="PPK71051.1"/>
    <property type="molecule type" value="Genomic_DNA"/>
</dbReference>
<feature type="compositionally biased region" description="Low complexity" evidence="1">
    <location>
        <begin position="122"/>
        <end position="137"/>
    </location>
</feature>
<name>A0A2S6H0T9_9PSEU</name>